<name>A0ABU0CRI2_9BACI</name>
<keyword evidence="13" id="KW-1185">Reference proteome</keyword>
<keyword evidence="3" id="KW-0808">Transferase</keyword>
<evidence type="ECO:0000256" key="3">
    <source>
        <dbReference type="ARBA" id="ARBA00022679"/>
    </source>
</evidence>
<feature type="domain" description="RNA polymerase sigma factor 54 core-binding" evidence="11">
    <location>
        <begin position="95"/>
        <end position="281"/>
    </location>
</feature>
<keyword evidence="4" id="KW-0548">Nucleotidyltransferase</keyword>
<reference evidence="12 13" key="1">
    <citation type="submission" date="2023-07" db="EMBL/GenBank/DDBJ databases">
        <title>Genomic Encyclopedia of Type Strains, Phase IV (KMG-IV): sequencing the most valuable type-strain genomes for metagenomic binning, comparative biology and taxonomic classification.</title>
        <authorList>
            <person name="Goeker M."/>
        </authorList>
    </citation>
    <scope>NUCLEOTIDE SEQUENCE [LARGE SCALE GENOMIC DNA]</scope>
    <source>
        <strain evidence="12 13">DSM 17740</strain>
    </source>
</reference>
<dbReference type="PROSITE" id="PS00717">
    <property type="entry name" value="SIGMA54_1"/>
    <property type="match status" value="1"/>
</dbReference>
<evidence type="ECO:0000256" key="7">
    <source>
        <dbReference type="ARBA" id="ARBA00023125"/>
    </source>
</evidence>
<comment type="caution">
    <text evidence="12">The sequence shown here is derived from an EMBL/GenBank/DDBJ whole genome shotgun (WGS) entry which is preliminary data.</text>
</comment>
<evidence type="ECO:0000259" key="10">
    <source>
        <dbReference type="Pfam" id="PF04552"/>
    </source>
</evidence>
<dbReference type="PIRSF" id="PIRSF000774">
    <property type="entry name" value="RpoN"/>
    <property type="match status" value="1"/>
</dbReference>
<feature type="coiled-coil region" evidence="9">
    <location>
        <begin position="285"/>
        <end position="312"/>
    </location>
</feature>
<dbReference type="InterPro" id="IPR000394">
    <property type="entry name" value="RNA_pol_sigma_54"/>
</dbReference>
<organism evidence="12 13">
    <name type="scientific">Caldalkalibacillus uzonensis</name>
    <dbReference type="NCBI Taxonomy" id="353224"/>
    <lineage>
        <taxon>Bacteria</taxon>
        <taxon>Bacillati</taxon>
        <taxon>Bacillota</taxon>
        <taxon>Bacilli</taxon>
        <taxon>Bacillales</taxon>
        <taxon>Bacillaceae</taxon>
        <taxon>Caldalkalibacillus</taxon>
    </lineage>
</organism>
<evidence type="ECO:0000313" key="12">
    <source>
        <dbReference type="EMBL" id="MDQ0338476.1"/>
    </source>
</evidence>
<dbReference type="InterPro" id="IPR038709">
    <property type="entry name" value="RpoN_core-bd_sf"/>
</dbReference>
<dbReference type="Gene3D" id="1.10.10.1330">
    <property type="entry name" value="RNA polymerase sigma-54 factor, core-binding domain"/>
    <property type="match status" value="1"/>
</dbReference>
<evidence type="ECO:0000256" key="8">
    <source>
        <dbReference type="ARBA" id="ARBA00023163"/>
    </source>
</evidence>
<evidence type="ECO:0000256" key="1">
    <source>
        <dbReference type="ARBA" id="ARBA00008798"/>
    </source>
</evidence>
<proteinExistence type="inferred from homology"/>
<dbReference type="InterPro" id="IPR007634">
    <property type="entry name" value="RNA_pol_sigma_54_DNA-bd"/>
</dbReference>
<keyword evidence="5" id="KW-0805">Transcription regulation</keyword>
<dbReference type="PROSITE" id="PS50044">
    <property type="entry name" value="SIGMA54_3"/>
    <property type="match status" value="1"/>
</dbReference>
<dbReference type="Pfam" id="PF04963">
    <property type="entry name" value="Sigma54_CBD"/>
    <property type="match status" value="1"/>
</dbReference>
<dbReference type="Gene3D" id="1.10.10.60">
    <property type="entry name" value="Homeodomain-like"/>
    <property type="match status" value="1"/>
</dbReference>
<feature type="domain" description="RNA polymerase sigma factor 54 DNA-binding" evidence="10">
    <location>
        <begin position="293"/>
        <end position="450"/>
    </location>
</feature>
<evidence type="ECO:0000313" key="13">
    <source>
        <dbReference type="Proteomes" id="UP001232445"/>
    </source>
</evidence>
<dbReference type="EMBL" id="JAUSUQ010000003">
    <property type="protein sequence ID" value="MDQ0338476.1"/>
    <property type="molecule type" value="Genomic_DNA"/>
</dbReference>
<dbReference type="InterPro" id="IPR007046">
    <property type="entry name" value="RNA_pol_sigma_54_core-bd"/>
</dbReference>
<keyword evidence="6" id="KW-0731">Sigma factor</keyword>
<evidence type="ECO:0000256" key="2">
    <source>
        <dbReference type="ARBA" id="ARBA00022478"/>
    </source>
</evidence>
<keyword evidence="9" id="KW-0175">Coiled coil</keyword>
<keyword evidence="8" id="KW-0804">Transcription</keyword>
<dbReference type="PROSITE" id="PS00718">
    <property type="entry name" value="SIGMA54_2"/>
    <property type="match status" value="1"/>
</dbReference>
<sequence length="452" mass="52491">MDMGFRLVQEQQLKLAMTPELRQAITLLQYPALDLIPYLQEVAQKNPLLEIEEPELIKSLVQTEAPSSKWEDTEEDYFSEYAVATDEYVNPIDYYAEKEVTLLQYILEQIHYLQVTEEEKQILIFMAGNLDENGYLEADYDAMAPNQPCSRSTWEACLALLQQLEPYGVGARNLEECLLIQLRHSPYQGDKLCETLIRNHLTDIAAKRYTLLARTFGTTLDEIQRRVEWIRSFSPKPGSVFLSQKPKYIVPDVFVERLPDGTFVFQANDSVLPRIHFNREYALMLAESKQAKKFLEQKVKEYEWLKRSIRQRKETILNVTQVIVEQQKAFFEEGEAALKPLTLKEVAQALGMHESTISRATNQKYMQTPRGLYELKYFFNQGIAKKDGELTSDVQIKQMIKQLIDAENKRKPLSDQKIAQYLQDKGIHIARRTVAKYRDELGILSSSRRKEI</sequence>
<dbReference type="PRINTS" id="PR00045">
    <property type="entry name" value="SIGMA54FCT"/>
</dbReference>
<dbReference type="PANTHER" id="PTHR32248">
    <property type="entry name" value="RNA POLYMERASE SIGMA-54 FACTOR"/>
    <property type="match status" value="1"/>
</dbReference>
<evidence type="ECO:0000256" key="9">
    <source>
        <dbReference type="SAM" id="Coils"/>
    </source>
</evidence>
<gene>
    <name evidence="12" type="ORF">J2S00_001260</name>
</gene>
<keyword evidence="2" id="KW-0240">DNA-directed RNA polymerase</keyword>
<protein>
    <submittedName>
        <fullName evidence="12">RNA polymerase sigma-54 factor</fullName>
    </submittedName>
</protein>
<evidence type="ECO:0000256" key="6">
    <source>
        <dbReference type="ARBA" id="ARBA00023082"/>
    </source>
</evidence>
<keyword evidence="7" id="KW-0238">DNA-binding</keyword>
<comment type="similarity">
    <text evidence="1">Belongs to the sigma-54 factor family.</text>
</comment>
<dbReference type="NCBIfam" id="TIGR02395">
    <property type="entry name" value="rpoN_sigma"/>
    <property type="match status" value="1"/>
</dbReference>
<dbReference type="RefSeq" id="WP_307336838.1">
    <property type="nucleotide sequence ID" value="NZ_JAUSUQ010000003.1"/>
</dbReference>
<dbReference type="Pfam" id="PF04552">
    <property type="entry name" value="Sigma54_DBD"/>
    <property type="match status" value="1"/>
</dbReference>
<evidence type="ECO:0000256" key="5">
    <source>
        <dbReference type="ARBA" id="ARBA00023015"/>
    </source>
</evidence>
<accession>A0ABU0CRI2</accession>
<evidence type="ECO:0000256" key="4">
    <source>
        <dbReference type="ARBA" id="ARBA00022695"/>
    </source>
</evidence>
<dbReference type="PANTHER" id="PTHR32248:SF4">
    <property type="entry name" value="RNA POLYMERASE SIGMA-54 FACTOR"/>
    <property type="match status" value="1"/>
</dbReference>
<dbReference type="Proteomes" id="UP001232445">
    <property type="component" value="Unassembled WGS sequence"/>
</dbReference>
<dbReference type="Pfam" id="PF00309">
    <property type="entry name" value="Sigma54_AID"/>
    <property type="match status" value="1"/>
</dbReference>
<evidence type="ECO:0000259" key="11">
    <source>
        <dbReference type="Pfam" id="PF04963"/>
    </source>
</evidence>